<keyword evidence="5 7" id="KW-1133">Transmembrane helix</keyword>
<evidence type="ECO:0000256" key="6">
    <source>
        <dbReference type="ARBA" id="ARBA00023136"/>
    </source>
</evidence>
<evidence type="ECO:0000256" key="2">
    <source>
        <dbReference type="ARBA" id="ARBA00006228"/>
    </source>
</evidence>
<evidence type="ECO:0000313" key="8">
    <source>
        <dbReference type="EMBL" id="MCK0538299.1"/>
    </source>
</evidence>
<sequence length="157" mass="17790">MNALTWNIILALIWVGITGDFNLANLLIGLLLGYAILGFALRDQPQFARYVGKLPKLVWFTGFFLRELFTSNLRVAYDVLTPTHHMRPAVIAVPLIAQTDVEITVLANLISLTPGTLGLDVSSDRKVLYLHVMYLDDEQDVRDSIRRLEQRVLDLLR</sequence>
<dbReference type="InterPro" id="IPR002758">
    <property type="entry name" value="Cation_antiport_E"/>
</dbReference>
<keyword evidence="9" id="KW-1185">Reference proteome</keyword>
<proteinExistence type="inferred from homology"/>
<comment type="similarity">
    <text evidence="2">Belongs to the CPA3 antiporters (TC 2.A.63) subunit E family.</text>
</comment>
<dbReference type="PANTHER" id="PTHR34584">
    <property type="entry name" value="NA(+)/H(+) ANTIPORTER SUBUNIT E1"/>
    <property type="match status" value="1"/>
</dbReference>
<gene>
    <name evidence="8" type="ORF">MU846_11315</name>
</gene>
<feature type="transmembrane region" description="Helical" evidence="7">
    <location>
        <begin position="6"/>
        <end position="39"/>
    </location>
</feature>
<evidence type="ECO:0000256" key="7">
    <source>
        <dbReference type="SAM" id="Phobius"/>
    </source>
</evidence>
<name>A0ABT0E8Y7_9GAMM</name>
<dbReference type="RefSeq" id="WP_246952796.1">
    <property type="nucleotide sequence ID" value="NZ_JALKII010000007.1"/>
</dbReference>
<evidence type="ECO:0000313" key="9">
    <source>
        <dbReference type="Proteomes" id="UP001165524"/>
    </source>
</evidence>
<organism evidence="8 9">
    <name type="scientific">Alcanivorax quisquiliarum</name>
    <dbReference type="NCBI Taxonomy" id="2933565"/>
    <lineage>
        <taxon>Bacteria</taxon>
        <taxon>Pseudomonadati</taxon>
        <taxon>Pseudomonadota</taxon>
        <taxon>Gammaproteobacteria</taxon>
        <taxon>Oceanospirillales</taxon>
        <taxon>Alcanivoracaceae</taxon>
        <taxon>Alcanivorax</taxon>
    </lineage>
</organism>
<keyword evidence="6 7" id="KW-0472">Membrane</keyword>
<comment type="caution">
    <text evidence="8">The sequence shown here is derived from an EMBL/GenBank/DDBJ whole genome shotgun (WGS) entry which is preliminary data.</text>
</comment>
<keyword evidence="4 7" id="KW-0812">Transmembrane</keyword>
<evidence type="ECO:0000256" key="1">
    <source>
        <dbReference type="ARBA" id="ARBA00004651"/>
    </source>
</evidence>
<accession>A0ABT0E8Y7</accession>
<evidence type="ECO:0000256" key="4">
    <source>
        <dbReference type="ARBA" id="ARBA00022692"/>
    </source>
</evidence>
<comment type="subcellular location">
    <subcellularLocation>
        <location evidence="1">Cell membrane</location>
        <topology evidence="1">Multi-pass membrane protein</topology>
    </subcellularLocation>
</comment>
<dbReference type="EMBL" id="JALKII010000007">
    <property type="protein sequence ID" value="MCK0538299.1"/>
    <property type="molecule type" value="Genomic_DNA"/>
</dbReference>
<keyword evidence="3" id="KW-1003">Cell membrane</keyword>
<dbReference type="Proteomes" id="UP001165524">
    <property type="component" value="Unassembled WGS sequence"/>
</dbReference>
<dbReference type="PANTHER" id="PTHR34584:SF1">
    <property type="entry name" value="NA(+)_H(+) ANTIPORTER SUBUNIT E1"/>
    <property type="match status" value="1"/>
</dbReference>
<dbReference type="Pfam" id="PF01899">
    <property type="entry name" value="MNHE"/>
    <property type="match status" value="1"/>
</dbReference>
<reference evidence="8" key="1">
    <citation type="submission" date="2022-04" db="EMBL/GenBank/DDBJ databases">
        <title>Alcanivorax sp. CY1518 draft genome sequence.</title>
        <authorList>
            <person name="Zhao G."/>
            <person name="An M."/>
        </authorList>
    </citation>
    <scope>NUCLEOTIDE SEQUENCE</scope>
    <source>
        <strain evidence="8">CY1518</strain>
    </source>
</reference>
<protein>
    <submittedName>
        <fullName evidence="8">Na+/H+ antiporter subunit E</fullName>
    </submittedName>
</protein>
<evidence type="ECO:0000256" key="5">
    <source>
        <dbReference type="ARBA" id="ARBA00022989"/>
    </source>
</evidence>
<evidence type="ECO:0000256" key="3">
    <source>
        <dbReference type="ARBA" id="ARBA00022475"/>
    </source>
</evidence>
<dbReference type="PIRSF" id="PIRSF019239">
    <property type="entry name" value="MrpE"/>
    <property type="match status" value="1"/>
</dbReference>